<evidence type="ECO:0000313" key="9">
    <source>
        <dbReference type="EMBL" id="MDX8301436.1"/>
    </source>
</evidence>
<evidence type="ECO:0000256" key="5">
    <source>
        <dbReference type="ARBA" id="ARBA00023004"/>
    </source>
</evidence>
<keyword evidence="6" id="KW-0406">Ion transport</keyword>
<dbReference type="GO" id="GO:0005886">
    <property type="term" value="C:plasma membrane"/>
    <property type="evidence" value="ECO:0007669"/>
    <property type="project" value="UniProtKB-SubCell"/>
</dbReference>
<keyword evidence="4" id="KW-0410">Iron transport</keyword>
<protein>
    <submittedName>
        <fullName evidence="9">AAA family ATPase</fullName>
    </submittedName>
</protein>
<dbReference type="RefSeq" id="WP_320202426.1">
    <property type="nucleotide sequence ID" value="NZ_CP192781.1"/>
</dbReference>
<dbReference type="SUPFAM" id="SSF52540">
    <property type="entry name" value="P-loop containing nucleoside triphosphate hydrolases"/>
    <property type="match status" value="1"/>
</dbReference>
<dbReference type="InterPro" id="IPR003593">
    <property type="entry name" value="AAA+_ATPase"/>
</dbReference>
<dbReference type="Gene3D" id="3.40.50.300">
    <property type="entry name" value="P-loop containing nucleotide triphosphate hydrolases"/>
    <property type="match status" value="2"/>
</dbReference>
<gene>
    <name evidence="9" type="ORF">RMR22_04215</name>
</gene>
<dbReference type="Pfam" id="PF13476">
    <property type="entry name" value="AAA_23"/>
    <property type="match status" value="1"/>
</dbReference>
<dbReference type="InterPro" id="IPR003959">
    <property type="entry name" value="ATPase_AAA_core"/>
</dbReference>
<sequence length="258" mass="29015">MLYLDSITAKDAFDNAAEYPFSVPALKNLERLELKTPITFFAGDNGSGKSTLLEAVAAGMKAYSIGTHGQVAGDIYLQHAEKLAGALYFARKKYPKVRMFMRSEDVLGYVRRLNEEKLDDFRYYRDKALEEGDPLPEETPDTFGSIVINNPLEQRSHGEGFLDILEQRLHGAGLYFLDEPESPLSLLKQLTLATIIRQAADNGAQLIIATHSPVLLAIPEATIYSFSEDGITEKLYDELDNIQFLRRFLDRPTKFLDD</sequence>
<dbReference type="GO" id="GO:0006826">
    <property type="term" value="P:iron ion transport"/>
    <property type="evidence" value="ECO:0007669"/>
    <property type="project" value="UniProtKB-KW"/>
</dbReference>
<dbReference type="InterPro" id="IPR051535">
    <property type="entry name" value="Siderophore_ABC-ATPase"/>
</dbReference>
<evidence type="ECO:0000259" key="8">
    <source>
        <dbReference type="SMART" id="SM00382"/>
    </source>
</evidence>
<feature type="domain" description="AAA+ ATPase" evidence="8">
    <location>
        <begin position="35"/>
        <end position="249"/>
    </location>
</feature>
<proteinExistence type="predicted"/>
<dbReference type="InterPro" id="IPR027417">
    <property type="entry name" value="P-loop_NTPase"/>
</dbReference>
<keyword evidence="5" id="KW-0408">Iron</keyword>
<keyword evidence="3" id="KW-1003">Cell membrane</keyword>
<organism evidence="9">
    <name type="scientific">Agrobacterium rosae</name>
    <dbReference type="NCBI Taxonomy" id="1972867"/>
    <lineage>
        <taxon>Bacteria</taxon>
        <taxon>Pseudomonadati</taxon>
        <taxon>Pseudomonadota</taxon>
        <taxon>Alphaproteobacteria</taxon>
        <taxon>Hyphomicrobiales</taxon>
        <taxon>Rhizobiaceae</taxon>
        <taxon>Rhizobium/Agrobacterium group</taxon>
        <taxon>Agrobacterium</taxon>
    </lineage>
</organism>
<keyword evidence="2" id="KW-0813">Transport</keyword>
<dbReference type="GO" id="GO:0016887">
    <property type="term" value="F:ATP hydrolysis activity"/>
    <property type="evidence" value="ECO:0007669"/>
    <property type="project" value="InterPro"/>
</dbReference>
<dbReference type="InterPro" id="IPR038729">
    <property type="entry name" value="Rad50/SbcC_AAA"/>
</dbReference>
<comment type="subcellular location">
    <subcellularLocation>
        <location evidence="1">Cell membrane</location>
        <topology evidence="1">Peripheral membrane protein</topology>
    </subcellularLocation>
</comment>
<accession>A0AAW9FE75</accession>
<evidence type="ECO:0000256" key="2">
    <source>
        <dbReference type="ARBA" id="ARBA00022448"/>
    </source>
</evidence>
<dbReference type="Pfam" id="PF13304">
    <property type="entry name" value="AAA_21"/>
    <property type="match status" value="1"/>
</dbReference>
<name>A0AAW9FE75_9HYPH</name>
<dbReference type="GO" id="GO:0006302">
    <property type="term" value="P:double-strand break repair"/>
    <property type="evidence" value="ECO:0007669"/>
    <property type="project" value="InterPro"/>
</dbReference>
<dbReference type="PANTHER" id="PTHR42771">
    <property type="entry name" value="IRON(3+)-HYDROXAMATE IMPORT ATP-BINDING PROTEIN FHUC"/>
    <property type="match status" value="1"/>
</dbReference>
<dbReference type="AlphaFoldDB" id="A0AAW9FE75"/>
<comment type="caution">
    <text evidence="9">The sequence shown here is derived from an EMBL/GenBank/DDBJ whole genome shotgun (WGS) entry which is preliminary data.</text>
</comment>
<evidence type="ECO:0000256" key="1">
    <source>
        <dbReference type="ARBA" id="ARBA00004202"/>
    </source>
</evidence>
<dbReference type="GO" id="GO:0005524">
    <property type="term" value="F:ATP binding"/>
    <property type="evidence" value="ECO:0007669"/>
    <property type="project" value="InterPro"/>
</dbReference>
<evidence type="ECO:0000256" key="3">
    <source>
        <dbReference type="ARBA" id="ARBA00022475"/>
    </source>
</evidence>
<keyword evidence="7" id="KW-0472">Membrane</keyword>
<reference evidence="9" key="1">
    <citation type="journal article" date="2023" name="Phytobiomes J">
        <title>Deciphering the key players within the bacterial microbiota associated with aerial crown gall tumors on rhododendron: Insights into the gallobiome.</title>
        <authorList>
            <person name="Kuzmanovic N."/>
            <person name="Nesme J."/>
            <person name="Wolf J."/>
            <person name="Neumann-Schaal M."/>
            <person name="Petersen J."/>
            <person name="Fernandez-Gnecco G."/>
            <person name="Sproeer C."/>
            <person name="Bunk B."/>
            <person name="Overmann J."/>
            <person name="Sorensen S.J."/>
            <person name="Idczak E."/>
            <person name="Smalla K."/>
        </authorList>
    </citation>
    <scope>NUCLEOTIDE SEQUENCE</scope>
    <source>
        <strain evidence="9">Rho-11.1</strain>
    </source>
</reference>
<evidence type="ECO:0000256" key="7">
    <source>
        <dbReference type="ARBA" id="ARBA00023136"/>
    </source>
</evidence>
<evidence type="ECO:0000256" key="4">
    <source>
        <dbReference type="ARBA" id="ARBA00022496"/>
    </source>
</evidence>
<dbReference type="PANTHER" id="PTHR42771:SF2">
    <property type="entry name" value="IRON(3+)-HYDROXAMATE IMPORT ATP-BINDING PROTEIN FHUC"/>
    <property type="match status" value="1"/>
</dbReference>
<dbReference type="SMART" id="SM00382">
    <property type="entry name" value="AAA"/>
    <property type="match status" value="1"/>
</dbReference>
<evidence type="ECO:0000256" key="6">
    <source>
        <dbReference type="ARBA" id="ARBA00023065"/>
    </source>
</evidence>
<dbReference type="EMBL" id="JAVRAF010000001">
    <property type="protein sequence ID" value="MDX8301436.1"/>
    <property type="molecule type" value="Genomic_DNA"/>
</dbReference>